<organism evidence="1 2">
    <name type="scientific">Rhododendron molle</name>
    <name type="common">Chinese azalea</name>
    <name type="synonym">Azalea mollis</name>
    <dbReference type="NCBI Taxonomy" id="49168"/>
    <lineage>
        <taxon>Eukaryota</taxon>
        <taxon>Viridiplantae</taxon>
        <taxon>Streptophyta</taxon>
        <taxon>Embryophyta</taxon>
        <taxon>Tracheophyta</taxon>
        <taxon>Spermatophyta</taxon>
        <taxon>Magnoliopsida</taxon>
        <taxon>eudicotyledons</taxon>
        <taxon>Gunneridae</taxon>
        <taxon>Pentapetalae</taxon>
        <taxon>asterids</taxon>
        <taxon>Ericales</taxon>
        <taxon>Ericaceae</taxon>
        <taxon>Ericoideae</taxon>
        <taxon>Rhodoreae</taxon>
        <taxon>Rhododendron</taxon>
    </lineage>
</organism>
<gene>
    <name evidence="1" type="ORF">RHMOL_Rhmol01G0174400</name>
</gene>
<dbReference type="Proteomes" id="UP001062846">
    <property type="component" value="Chromosome 1"/>
</dbReference>
<name>A0ACC0Q5I1_RHOML</name>
<comment type="caution">
    <text evidence="1">The sequence shown here is derived from an EMBL/GenBank/DDBJ whole genome shotgun (WGS) entry which is preliminary data.</text>
</comment>
<evidence type="ECO:0000313" key="1">
    <source>
        <dbReference type="EMBL" id="KAI8572127.1"/>
    </source>
</evidence>
<accession>A0ACC0Q5I1</accession>
<dbReference type="EMBL" id="CM046388">
    <property type="protein sequence ID" value="KAI8572127.1"/>
    <property type="molecule type" value="Genomic_DNA"/>
</dbReference>
<sequence length="104" mass="12146">MDSRTPAAQTTVADLLYYKALLAPVSPIPMPHLGICDPDTSDQLYEIVVMPPLTHEDQHMDVETQTLDELVEEIRRKGERWLEIREKEWMEQLREFFGLVPPRQ</sequence>
<protein>
    <submittedName>
        <fullName evidence="1">Uncharacterized protein</fullName>
    </submittedName>
</protein>
<evidence type="ECO:0000313" key="2">
    <source>
        <dbReference type="Proteomes" id="UP001062846"/>
    </source>
</evidence>
<proteinExistence type="predicted"/>
<keyword evidence="2" id="KW-1185">Reference proteome</keyword>
<reference evidence="1" key="1">
    <citation type="submission" date="2022-02" db="EMBL/GenBank/DDBJ databases">
        <title>Plant Genome Project.</title>
        <authorList>
            <person name="Zhang R.-G."/>
        </authorList>
    </citation>
    <scope>NUCLEOTIDE SEQUENCE</scope>
    <source>
        <strain evidence="1">AT1</strain>
    </source>
</reference>